<reference evidence="1 2" key="1">
    <citation type="submission" date="2018-08" db="EMBL/GenBank/DDBJ databases">
        <title>Actinomadura spongicola sp. nov., isolated from marine sponge Leucetta chagosensis.</title>
        <authorList>
            <person name="Li L."/>
            <person name="Lin H.W."/>
        </authorList>
    </citation>
    <scope>NUCLEOTIDE SEQUENCE [LARGE SCALE GENOMIC DNA]</scope>
    <source>
        <strain evidence="1 2">LHW52907</strain>
    </source>
</reference>
<dbReference type="AlphaFoldDB" id="A0A372GCR4"/>
<gene>
    <name evidence="1" type="ORF">D0T12_23395</name>
</gene>
<comment type="caution">
    <text evidence="1">The sequence shown here is derived from an EMBL/GenBank/DDBJ whole genome shotgun (WGS) entry which is preliminary data.</text>
</comment>
<proteinExistence type="predicted"/>
<dbReference type="Proteomes" id="UP000262882">
    <property type="component" value="Unassembled WGS sequence"/>
</dbReference>
<keyword evidence="2" id="KW-1185">Reference proteome</keyword>
<organism evidence="1 2">
    <name type="scientific">Actinomadura spongiicola</name>
    <dbReference type="NCBI Taxonomy" id="2303421"/>
    <lineage>
        <taxon>Bacteria</taxon>
        <taxon>Bacillati</taxon>
        <taxon>Actinomycetota</taxon>
        <taxon>Actinomycetes</taxon>
        <taxon>Streptosporangiales</taxon>
        <taxon>Thermomonosporaceae</taxon>
        <taxon>Actinomadura</taxon>
    </lineage>
</organism>
<evidence type="ECO:0000313" key="1">
    <source>
        <dbReference type="EMBL" id="RFS83117.1"/>
    </source>
</evidence>
<sequence length="82" mass="9057">MRVALIDFDWPTTRWFDVVRALGHWGPIADRDAVLRCGAAVAGFCDAYGVDRGMRRDVLSAARVRFERSCRAMRGRAEGGGG</sequence>
<protein>
    <submittedName>
        <fullName evidence="1">Uncharacterized protein</fullName>
    </submittedName>
</protein>
<name>A0A372GCR4_9ACTN</name>
<evidence type="ECO:0000313" key="2">
    <source>
        <dbReference type="Proteomes" id="UP000262882"/>
    </source>
</evidence>
<accession>A0A372GCR4</accession>
<dbReference type="EMBL" id="QVNQ01000007">
    <property type="protein sequence ID" value="RFS83117.1"/>
    <property type="molecule type" value="Genomic_DNA"/>
</dbReference>